<evidence type="ECO:0000313" key="2">
    <source>
        <dbReference type="Proteomes" id="UP000249165"/>
    </source>
</evidence>
<name>A0A327XUL1_9RHOB</name>
<comment type="caution">
    <text evidence="1">The sequence shown here is derived from an EMBL/GenBank/DDBJ whole genome shotgun (WGS) entry which is preliminary data.</text>
</comment>
<proteinExistence type="predicted"/>
<dbReference type="EMBL" id="QLMG01000052">
    <property type="protein sequence ID" value="RAK11005.1"/>
    <property type="molecule type" value="Genomic_DNA"/>
</dbReference>
<dbReference type="Proteomes" id="UP000249165">
    <property type="component" value="Unassembled WGS sequence"/>
</dbReference>
<keyword evidence="2" id="KW-1185">Reference proteome</keyword>
<organism evidence="1 2">
    <name type="scientific">Salipiger aestuarii</name>
    <dbReference type="NCBI Taxonomy" id="568098"/>
    <lineage>
        <taxon>Bacteria</taxon>
        <taxon>Pseudomonadati</taxon>
        <taxon>Pseudomonadota</taxon>
        <taxon>Alphaproteobacteria</taxon>
        <taxon>Rhodobacterales</taxon>
        <taxon>Roseobacteraceae</taxon>
        <taxon>Salipiger</taxon>
    </lineage>
</organism>
<protein>
    <submittedName>
        <fullName evidence="1">Uncharacterized protein</fullName>
    </submittedName>
</protein>
<reference evidence="1 2" key="1">
    <citation type="submission" date="2018-06" db="EMBL/GenBank/DDBJ databases">
        <title>Genomic Encyclopedia of Archaeal and Bacterial Type Strains, Phase II (KMG-II): from individual species to whole genera.</title>
        <authorList>
            <person name="Goeker M."/>
        </authorList>
    </citation>
    <scope>NUCLEOTIDE SEQUENCE [LARGE SCALE GENOMIC DNA]</scope>
    <source>
        <strain evidence="1 2">DSM 22011</strain>
    </source>
</reference>
<gene>
    <name evidence="1" type="ORF">ATI53_105215</name>
</gene>
<evidence type="ECO:0000313" key="1">
    <source>
        <dbReference type="EMBL" id="RAK11005.1"/>
    </source>
</evidence>
<accession>A0A327XUL1</accession>
<dbReference type="AlphaFoldDB" id="A0A327XUL1"/>
<sequence length="47" mass="4910">MGRDYACAAPKVKSYGGAHPDAAVTYHGKAPPRVRLALDRGKGTGQL</sequence>